<organism evidence="4 5">
    <name type="scientific">Roseovarius rhodophyticola</name>
    <dbReference type="NCBI Taxonomy" id="3080827"/>
    <lineage>
        <taxon>Bacteria</taxon>
        <taxon>Pseudomonadati</taxon>
        <taxon>Pseudomonadota</taxon>
        <taxon>Alphaproteobacteria</taxon>
        <taxon>Rhodobacterales</taxon>
        <taxon>Roseobacteraceae</taxon>
        <taxon>Roseovarius</taxon>
    </lineage>
</organism>
<gene>
    <name evidence="4" type="ORF">RZS32_008400</name>
</gene>
<dbReference type="Pfam" id="PF13175">
    <property type="entry name" value="AAA_15"/>
    <property type="match status" value="1"/>
</dbReference>
<evidence type="ECO:0000259" key="1">
    <source>
        <dbReference type="Pfam" id="PF13175"/>
    </source>
</evidence>
<name>A0ABZ2TJF9_9RHOB</name>
<dbReference type="EMBL" id="CP146606">
    <property type="protein sequence ID" value="WYK19847.1"/>
    <property type="molecule type" value="Genomic_DNA"/>
</dbReference>
<dbReference type="Pfam" id="PF20469">
    <property type="entry name" value="OLD-like_TOPRIM"/>
    <property type="match status" value="1"/>
</dbReference>
<evidence type="ECO:0000259" key="2">
    <source>
        <dbReference type="Pfam" id="PF13304"/>
    </source>
</evidence>
<dbReference type="InterPro" id="IPR034139">
    <property type="entry name" value="TOPRIM_OLD"/>
</dbReference>
<proteinExistence type="predicted"/>
<evidence type="ECO:0000259" key="3">
    <source>
        <dbReference type="Pfam" id="PF20469"/>
    </source>
</evidence>
<dbReference type="Pfam" id="PF13304">
    <property type="entry name" value="AAA_21"/>
    <property type="match status" value="1"/>
</dbReference>
<feature type="domain" description="Endonuclease GajA/Old nuclease/RecF-like AAA" evidence="1">
    <location>
        <begin position="1"/>
        <end position="45"/>
    </location>
</feature>
<evidence type="ECO:0000313" key="4">
    <source>
        <dbReference type="EMBL" id="WYK19847.1"/>
    </source>
</evidence>
<evidence type="ECO:0000313" key="5">
    <source>
        <dbReference type="Proteomes" id="UP001281305"/>
    </source>
</evidence>
<keyword evidence="5" id="KW-1185">Reference proteome</keyword>
<dbReference type="RefSeq" id="WP_317056545.1">
    <property type="nucleotide sequence ID" value="NZ_CP146606.1"/>
</dbReference>
<dbReference type="SUPFAM" id="SSF52540">
    <property type="entry name" value="P-loop containing nucleoside triphosphate hydrolases"/>
    <property type="match status" value="1"/>
</dbReference>
<feature type="domain" description="OLD protein-like TOPRIM" evidence="3">
    <location>
        <begin position="374"/>
        <end position="438"/>
    </location>
</feature>
<sequence>MKINKIHIENFKSLKDATVSFPDKIAIVVGDNEVGKTTLLEAINLGLTAQLNGRHIGYELHPYLFNSISSSEYLSSLLEGTNPMPPRILVELYFAEHDELGSLKGSINSTGEDCPGVSLTIEFDPKFEDEYANYIANPADVTSIPIEYMKVVWRTFADQDITARSLPVRCSLIDATTVRHDLGANRYLTEVMANYLEPHDLARLGLSYRKMKDLFLGDPSITAINTELEKAKGTVSDKTISIGLDNTARAKWEAGVIPHLDDIPFSLVGKGEQTSTKIKLALEKAEGSRVILVEEPENHQSHTNLSALLESMFGKAGENQIIVSTHSSFVLNKLGLDGTVLFDGEAGATLMDLPEDTKNYFLKLSGHDTLRLILSKRAILVEGPSDELLVQRAYKDVHGVLPLADGTEIISVRSLAFKRFLDIARLLNIDIRVITDNDGDVAKLKKKYGDYLGADGVLISFDDDEGAPTLEPQLVKYNGRNLTNKILGKDFATDEQLVEYMEGHKTDCALKFFESETAMVIPDYIQHAIAK</sequence>
<dbReference type="Proteomes" id="UP001281305">
    <property type="component" value="Chromosome"/>
</dbReference>
<dbReference type="PANTHER" id="PTHR43581:SF4">
    <property type="entry name" value="ATP_GTP PHOSPHATASE"/>
    <property type="match status" value="1"/>
</dbReference>
<dbReference type="InterPro" id="IPR041685">
    <property type="entry name" value="AAA_GajA/Old/RecF-like"/>
</dbReference>
<dbReference type="InterPro" id="IPR003959">
    <property type="entry name" value="ATPase_AAA_core"/>
</dbReference>
<dbReference type="PANTHER" id="PTHR43581">
    <property type="entry name" value="ATP/GTP PHOSPHATASE"/>
    <property type="match status" value="1"/>
</dbReference>
<dbReference type="CDD" id="cd01026">
    <property type="entry name" value="TOPRIM_OLD"/>
    <property type="match status" value="1"/>
</dbReference>
<accession>A0ABZ2TJF9</accession>
<dbReference type="InterPro" id="IPR051396">
    <property type="entry name" value="Bact_Antivir_Def_Nuclease"/>
</dbReference>
<reference evidence="4 5" key="1">
    <citation type="submission" date="2024-02" db="EMBL/GenBank/DDBJ databases">
        <title>Roseovarius strain W115 nov., isolated from a marine algae.</title>
        <authorList>
            <person name="Lee M.W."/>
            <person name="Lee J.K."/>
            <person name="Kim J.M."/>
            <person name="Choi D.G."/>
            <person name="Baek J.H."/>
            <person name="Bayburt H."/>
            <person name="Jung J.J."/>
            <person name="Han D.M."/>
            <person name="Jeon C.O."/>
        </authorList>
    </citation>
    <scope>NUCLEOTIDE SEQUENCE [LARGE SCALE GENOMIC DNA]</scope>
    <source>
        <strain evidence="4 5">W115</strain>
    </source>
</reference>
<protein>
    <submittedName>
        <fullName evidence="4">AAA family ATPase</fullName>
    </submittedName>
</protein>
<dbReference type="InterPro" id="IPR027417">
    <property type="entry name" value="P-loop_NTPase"/>
</dbReference>
<feature type="domain" description="ATPase AAA-type core" evidence="2">
    <location>
        <begin position="178"/>
        <end position="332"/>
    </location>
</feature>
<dbReference type="Gene3D" id="3.40.50.300">
    <property type="entry name" value="P-loop containing nucleotide triphosphate hydrolases"/>
    <property type="match status" value="1"/>
</dbReference>